<feature type="compositionally biased region" description="Low complexity" evidence="7">
    <location>
        <begin position="287"/>
        <end position="296"/>
    </location>
</feature>
<feature type="compositionally biased region" description="Pro residues" evidence="7">
    <location>
        <begin position="297"/>
        <end position="307"/>
    </location>
</feature>
<organism evidence="9 10">
    <name type="scientific">Micromonas commoda (strain RCC299 / NOUM17 / CCMP2709)</name>
    <name type="common">Picoplanktonic green alga</name>
    <dbReference type="NCBI Taxonomy" id="296587"/>
    <lineage>
        <taxon>Eukaryota</taxon>
        <taxon>Viridiplantae</taxon>
        <taxon>Chlorophyta</taxon>
        <taxon>Mamiellophyceae</taxon>
        <taxon>Mamiellales</taxon>
        <taxon>Mamiellaceae</taxon>
        <taxon>Micromonas</taxon>
    </lineage>
</organism>
<dbReference type="Proteomes" id="UP000002009">
    <property type="component" value="Chromosome 3"/>
</dbReference>
<dbReference type="STRING" id="296587.C1E0Z1"/>
<dbReference type="PROSITE" id="PS50005">
    <property type="entry name" value="TPR"/>
    <property type="match status" value="6"/>
</dbReference>
<feature type="repeat" description="TPR" evidence="5">
    <location>
        <begin position="495"/>
        <end position="528"/>
    </location>
</feature>
<dbReference type="InterPro" id="IPR011990">
    <property type="entry name" value="TPR-like_helical_dom_sf"/>
</dbReference>
<comment type="subcellular location">
    <subcellularLocation>
        <location evidence="1">Cytoplasm</location>
    </subcellularLocation>
</comment>
<dbReference type="Pfam" id="PF00515">
    <property type="entry name" value="TPR_1"/>
    <property type="match status" value="1"/>
</dbReference>
<dbReference type="PANTHER" id="PTHR22904">
    <property type="entry name" value="TPR REPEAT CONTAINING PROTEIN"/>
    <property type="match status" value="1"/>
</dbReference>
<feature type="region of interest" description="Disordered" evidence="7">
    <location>
        <begin position="283"/>
        <end position="328"/>
    </location>
</feature>
<feature type="domain" description="STI1" evidence="8">
    <location>
        <begin position="599"/>
        <end position="638"/>
    </location>
</feature>
<dbReference type="SMART" id="SM00028">
    <property type="entry name" value="TPR"/>
    <property type="match status" value="9"/>
</dbReference>
<keyword evidence="2" id="KW-0963">Cytoplasm</keyword>
<dbReference type="AlphaFoldDB" id="C1E0Z1"/>
<keyword evidence="10" id="KW-1185">Reference proteome</keyword>
<protein>
    <recommendedName>
        <fullName evidence="8">STI1 domain-containing protein</fullName>
    </recommendedName>
</protein>
<dbReference type="Pfam" id="PF13432">
    <property type="entry name" value="TPR_16"/>
    <property type="match status" value="2"/>
</dbReference>
<keyword evidence="6" id="KW-0175">Coiled coil</keyword>
<feature type="domain" description="STI1" evidence="8">
    <location>
        <begin position="221"/>
        <end position="260"/>
    </location>
</feature>
<dbReference type="FunFam" id="1.25.40.10:FF:000027">
    <property type="entry name" value="stress-induced-phosphoprotein 1 isoform X1"/>
    <property type="match status" value="1"/>
</dbReference>
<dbReference type="InterPro" id="IPR041243">
    <property type="entry name" value="STI1/HOP_DP"/>
</dbReference>
<feature type="repeat" description="TPR" evidence="5">
    <location>
        <begin position="529"/>
        <end position="562"/>
    </location>
</feature>
<evidence type="ECO:0000256" key="2">
    <source>
        <dbReference type="ARBA" id="ARBA00022490"/>
    </source>
</evidence>
<dbReference type="Gene3D" id="1.10.260.100">
    <property type="match status" value="2"/>
</dbReference>
<dbReference type="PANTHER" id="PTHR22904:SF533">
    <property type="entry name" value="HSP70-HSP90 ORGANIZING PROTEIN 3"/>
    <property type="match status" value="1"/>
</dbReference>
<feature type="repeat" description="TPR" evidence="5">
    <location>
        <begin position="461"/>
        <end position="494"/>
    </location>
</feature>
<keyword evidence="4 5" id="KW-0802">TPR repeat</keyword>
<evidence type="ECO:0000256" key="1">
    <source>
        <dbReference type="ARBA" id="ARBA00004496"/>
    </source>
</evidence>
<dbReference type="RefSeq" id="XP_002500383.1">
    <property type="nucleotide sequence ID" value="XM_002500337.1"/>
</dbReference>
<dbReference type="FunFam" id="1.25.40.10:FF:000010">
    <property type="entry name" value="Stress-induced phosphoprotein 1"/>
    <property type="match status" value="1"/>
</dbReference>
<dbReference type="eggNOG" id="KOG0548">
    <property type="taxonomic scope" value="Eukaryota"/>
</dbReference>
<dbReference type="InParanoid" id="C1E0Z1"/>
<proteinExistence type="predicted"/>
<dbReference type="GeneID" id="8242017"/>
<evidence type="ECO:0000256" key="5">
    <source>
        <dbReference type="PROSITE-ProRule" id="PRU00339"/>
    </source>
</evidence>
<gene>
    <name evidence="9" type="ORF">MICPUN_56687</name>
</gene>
<dbReference type="FunFam" id="1.25.40.10:FF:000020">
    <property type="entry name" value="Stress-induced phosphoprotein 1"/>
    <property type="match status" value="1"/>
</dbReference>
<dbReference type="Gene3D" id="1.25.40.10">
    <property type="entry name" value="Tetratricopeptide repeat domain"/>
    <property type="match status" value="3"/>
</dbReference>
<dbReference type="FunCoup" id="C1E0Z1">
    <property type="interactions" value="1868"/>
</dbReference>
<dbReference type="InterPro" id="IPR013105">
    <property type="entry name" value="TPR_2"/>
</dbReference>
<evidence type="ECO:0000256" key="4">
    <source>
        <dbReference type="ARBA" id="ARBA00022803"/>
    </source>
</evidence>
<dbReference type="SUPFAM" id="SSF48452">
    <property type="entry name" value="TPR-like"/>
    <property type="match status" value="3"/>
</dbReference>
<dbReference type="InterPro" id="IPR019734">
    <property type="entry name" value="TPR_rpt"/>
</dbReference>
<evidence type="ECO:0000259" key="8">
    <source>
        <dbReference type="SMART" id="SM00727"/>
    </source>
</evidence>
<feature type="coiled-coil region" evidence="6">
    <location>
        <begin position="414"/>
        <end position="453"/>
    </location>
</feature>
<dbReference type="GO" id="GO:0051879">
    <property type="term" value="F:Hsp90 protein binding"/>
    <property type="evidence" value="ECO:0007669"/>
    <property type="project" value="TreeGrafter"/>
</dbReference>
<keyword evidence="3" id="KW-0677">Repeat</keyword>
<dbReference type="InterPro" id="IPR006636">
    <property type="entry name" value="STI1_HS-bd"/>
</dbReference>
<evidence type="ECO:0000256" key="3">
    <source>
        <dbReference type="ARBA" id="ARBA00022737"/>
    </source>
</evidence>
<dbReference type="GO" id="GO:0005737">
    <property type="term" value="C:cytoplasm"/>
    <property type="evidence" value="ECO:0007669"/>
    <property type="project" value="UniProtKB-SubCell"/>
</dbReference>
<sequence>MADEHKVRVPTRLRSPSSRLRRSRSCYPISRVGARSSSFHRLPTGEIARSIRRCSVHSAAYPPDTDLAMIHRYVAAQALGNAAFSAGNYADAVKHFTDAIGVDAANHVFYSNRSAAYAALNDFDAALNDAEKTVAIKPDWVKGHSRKGAALYGLKRYDDACDAYQKGLDLEPDNDACKSGLADAETAAVRAMGAAGDGGDPMASMGAMLSSPELYGKLATNPATRGFLSQPDFIAMLTDVQKNPDKFGSYLSDPRMMQVLSVALGINVMSGEDAMKNPDAMFTNKGEPTVPNVTKTTPPPPPAPEPTPMAVEPEPEPEPAGPKAEAKKEKELGNAAYKAKNFDVALEHYDKAIALDGEDISFITNKAAVYFEKGDFDSCVKACDDAVEKGRELRVDYKLVGKAMTRKGNALVKLDRLEDAIEVYGKSLMEHRNADTLKRLNETERELKERTKKAYLDPAKADEAREKGNELFKAQKYPEAVEQYTESIARNPDDHRVYSNRAACYTKLTAFNEALKDAEKCIELKPDWAKGYTRKGHVEFFTKQYDKALETYQEGLKHDPNNEELKDGLYRTHVEIRKASTGQVDEKELAERQQRAMADPEIQGILSDPVMRQVLNDMSTDPKAAQEHQKNPMVMAKIQKLINAGIVQTR</sequence>
<dbReference type="OMA" id="MYSAREN"/>
<name>C1E0Z1_MICCC</name>
<dbReference type="EMBL" id="CP001324">
    <property type="protein sequence ID" value="ACO61641.1"/>
    <property type="molecule type" value="Genomic_DNA"/>
</dbReference>
<feature type="repeat" description="TPR" evidence="5">
    <location>
        <begin position="73"/>
        <end position="106"/>
    </location>
</feature>
<dbReference type="OrthoDB" id="495280at2759"/>
<evidence type="ECO:0000313" key="10">
    <source>
        <dbReference type="Proteomes" id="UP000002009"/>
    </source>
</evidence>
<dbReference type="FunFam" id="1.10.260.100:FF:000004">
    <property type="entry name" value="Putative stress-induced-phosphoprotein 1"/>
    <property type="match status" value="1"/>
</dbReference>
<feature type="repeat" description="TPR" evidence="5">
    <location>
        <begin position="141"/>
        <end position="174"/>
    </location>
</feature>
<dbReference type="KEGG" id="mis:MICPUN_56687"/>
<evidence type="ECO:0000313" key="9">
    <source>
        <dbReference type="EMBL" id="ACO61641.1"/>
    </source>
</evidence>
<evidence type="ECO:0000256" key="6">
    <source>
        <dbReference type="SAM" id="Coils"/>
    </source>
</evidence>
<evidence type="ECO:0000256" key="7">
    <source>
        <dbReference type="SAM" id="MobiDB-lite"/>
    </source>
</evidence>
<dbReference type="Pfam" id="PF17830">
    <property type="entry name" value="STI1-HOP_DP"/>
    <property type="match status" value="2"/>
</dbReference>
<accession>C1E0Z1</accession>
<dbReference type="FunFam" id="1.10.260.100:FF:000002">
    <property type="entry name" value="Stress-induced-phosphoprotein 1 (Hsp70/Hsp90-organizing)"/>
    <property type="match status" value="1"/>
</dbReference>
<dbReference type="Pfam" id="PF07719">
    <property type="entry name" value="TPR_2"/>
    <property type="match status" value="1"/>
</dbReference>
<dbReference type="SMART" id="SM00727">
    <property type="entry name" value="STI1"/>
    <property type="match status" value="2"/>
</dbReference>
<reference evidence="9 10" key="1">
    <citation type="journal article" date="2009" name="Science">
        <title>Green evolution and dynamic adaptations revealed by genomes of the marine picoeukaryotes Micromonas.</title>
        <authorList>
            <person name="Worden A.Z."/>
            <person name="Lee J.H."/>
            <person name="Mock T."/>
            <person name="Rouze P."/>
            <person name="Simmons M.P."/>
            <person name="Aerts A.L."/>
            <person name="Allen A.E."/>
            <person name="Cuvelier M.L."/>
            <person name="Derelle E."/>
            <person name="Everett M.V."/>
            <person name="Foulon E."/>
            <person name="Grimwood J."/>
            <person name="Gundlach H."/>
            <person name="Henrissat B."/>
            <person name="Napoli C."/>
            <person name="McDonald S.M."/>
            <person name="Parker M.S."/>
            <person name="Rombauts S."/>
            <person name="Salamov A."/>
            <person name="Von Dassow P."/>
            <person name="Badger J.H."/>
            <person name="Coutinho P.M."/>
            <person name="Demir E."/>
            <person name="Dubchak I."/>
            <person name="Gentemann C."/>
            <person name="Eikrem W."/>
            <person name="Gready J.E."/>
            <person name="John U."/>
            <person name="Lanier W."/>
            <person name="Lindquist E.A."/>
            <person name="Lucas S."/>
            <person name="Mayer K.F."/>
            <person name="Moreau H."/>
            <person name="Not F."/>
            <person name="Otillar R."/>
            <person name="Panaud O."/>
            <person name="Pangilinan J."/>
            <person name="Paulsen I."/>
            <person name="Piegu B."/>
            <person name="Poliakov A."/>
            <person name="Robbens S."/>
            <person name="Schmutz J."/>
            <person name="Toulza E."/>
            <person name="Wyss T."/>
            <person name="Zelensky A."/>
            <person name="Zhou K."/>
            <person name="Armbrust E.V."/>
            <person name="Bhattacharya D."/>
            <person name="Goodenough U.W."/>
            <person name="Van de Peer Y."/>
            <person name="Grigoriev I.V."/>
        </authorList>
    </citation>
    <scope>NUCLEOTIDE SEQUENCE [LARGE SCALE GENOMIC DNA]</scope>
    <source>
        <strain evidence="10">RCC299 / NOUM17</strain>
    </source>
</reference>
<feature type="repeat" description="TPR" evidence="5">
    <location>
        <begin position="326"/>
        <end position="359"/>
    </location>
</feature>